<organism evidence="2 3">
    <name type="scientific">Streptomyces niveus</name>
    <name type="common">Streptomyces spheroides</name>
    <dbReference type="NCBI Taxonomy" id="193462"/>
    <lineage>
        <taxon>Bacteria</taxon>
        <taxon>Bacillati</taxon>
        <taxon>Actinomycetota</taxon>
        <taxon>Actinomycetes</taxon>
        <taxon>Kitasatosporales</taxon>
        <taxon>Streptomycetaceae</taxon>
        <taxon>Streptomyces</taxon>
    </lineage>
</organism>
<dbReference type="Pfam" id="PF00248">
    <property type="entry name" value="Aldo_ket_red"/>
    <property type="match status" value="1"/>
</dbReference>
<name>A0ABZ1ZVK2_STRNV</name>
<accession>A0ABZ1ZVK2</accession>
<dbReference type="PANTHER" id="PTHR43638">
    <property type="entry name" value="OXIDOREDUCTASE, ALDO/KETO REDUCTASE FAMILY PROTEIN"/>
    <property type="match status" value="1"/>
</dbReference>
<proteinExistence type="predicted"/>
<dbReference type="InterPro" id="IPR023210">
    <property type="entry name" value="NADP_OxRdtase_dom"/>
</dbReference>
<gene>
    <name evidence="2" type="ORF">OG442_00425</name>
</gene>
<dbReference type="PANTHER" id="PTHR43638:SF3">
    <property type="entry name" value="ALDEHYDE REDUCTASE"/>
    <property type="match status" value="1"/>
</dbReference>
<dbReference type="EMBL" id="CP109495">
    <property type="protein sequence ID" value="WUX50146.1"/>
    <property type="molecule type" value="Genomic_DNA"/>
</dbReference>
<evidence type="ECO:0000313" key="2">
    <source>
        <dbReference type="EMBL" id="WUX50146.1"/>
    </source>
</evidence>
<keyword evidence="3" id="KW-1185">Reference proteome</keyword>
<dbReference type="CDD" id="cd19138">
    <property type="entry name" value="AKR_YeaE"/>
    <property type="match status" value="1"/>
</dbReference>
<protein>
    <submittedName>
        <fullName evidence="2">Aldo/keto reductase</fullName>
    </submittedName>
</protein>
<evidence type="ECO:0000313" key="3">
    <source>
        <dbReference type="Proteomes" id="UP001432209"/>
    </source>
</evidence>
<dbReference type="Gene3D" id="3.20.20.100">
    <property type="entry name" value="NADP-dependent oxidoreductase domain"/>
    <property type="match status" value="1"/>
</dbReference>
<dbReference type="Proteomes" id="UP001432209">
    <property type="component" value="Chromosome"/>
</dbReference>
<dbReference type="InterPro" id="IPR036812">
    <property type="entry name" value="NAD(P)_OxRdtase_dom_sf"/>
</dbReference>
<reference evidence="2" key="1">
    <citation type="submission" date="2022-10" db="EMBL/GenBank/DDBJ databases">
        <title>The complete genomes of actinobacterial strains from the NBC collection.</title>
        <authorList>
            <person name="Joergensen T.S."/>
            <person name="Alvarez Arevalo M."/>
            <person name="Sterndorff E.B."/>
            <person name="Faurdal D."/>
            <person name="Vuksanovic O."/>
            <person name="Mourched A.-S."/>
            <person name="Charusanti P."/>
            <person name="Shaw S."/>
            <person name="Blin K."/>
            <person name="Weber T."/>
        </authorList>
    </citation>
    <scope>NUCLEOTIDE SEQUENCE</scope>
    <source>
        <strain evidence="2">NBC_01432</strain>
    </source>
</reference>
<dbReference type="SUPFAM" id="SSF51430">
    <property type="entry name" value="NAD(P)-linked oxidoreductase"/>
    <property type="match status" value="1"/>
</dbReference>
<dbReference type="InterPro" id="IPR020471">
    <property type="entry name" value="AKR"/>
</dbReference>
<feature type="domain" description="NADP-dependent oxidoreductase" evidence="1">
    <location>
        <begin position="21"/>
        <end position="269"/>
    </location>
</feature>
<sequence length="283" mass="30834">MGQPPEVRTVPLPSGEHVPALGQGTWGWAQDPARRAGEKESLLLGLDLGLTLIDTAEMYGQGAAEELVGETLAARRDEAFLVTKVLPYNASRTETVNACERSLKRLRTDRIDLYLLHWRGAVPLAETLQAFEDLLDAGKIRHWGVSNFDPADLRELAALPGGDAAATNQVLYNLTRRGIEYDLLPRCQETGVPVMAYSPVEQGRLLPAPALRAVARRHEATPAQVALAWVLRQSGVIAIPRTGRADHVRENHAALTLTLTDDDLAALDDAFPPVRGPVPLEML</sequence>
<dbReference type="PRINTS" id="PR00069">
    <property type="entry name" value="ALDKETRDTASE"/>
</dbReference>
<dbReference type="PIRSF" id="PIRSF000097">
    <property type="entry name" value="AKR"/>
    <property type="match status" value="1"/>
</dbReference>
<dbReference type="RefSeq" id="WP_329073695.1">
    <property type="nucleotide sequence ID" value="NZ_CP109495.1"/>
</dbReference>
<evidence type="ECO:0000259" key="1">
    <source>
        <dbReference type="Pfam" id="PF00248"/>
    </source>
</evidence>